<evidence type="ECO:0000256" key="1">
    <source>
        <dbReference type="SAM" id="Phobius"/>
    </source>
</evidence>
<dbReference type="AlphaFoldDB" id="A0A2H3B9U4"/>
<protein>
    <recommendedName>
        <fullName evidence="4">Transmembrane protein</fullName>
    </recommendedName>
</protein>
<feature type="transmembrane region" description="Helical" evidence="1">
    <location>
        <begin position="224"/>
        <end position="243"/>
    </location>
</feature>
<dbReference type="EMBL" id="KZ293484">
    <property type="protein sequence ID" value="PBK60613.1"/>
    <property type="molecule type" value="Genomic_DNA"/>
</dbReference>
<keyword evidence="1" id="KW-0472">Membrane</keyword>
<sequence>MEFHVSDAVAYIAETLIIWDYLISIDDEVALFWAFLKKIVDQNFVLSGESQYHDNSGIECIHYDDIRIATLGYFSESGICSSLDTTWIFTYVDHSSLQQGQGWKEACYMFIVPESVIYVSIQLVVMESIMVVRAWAIMGRQRRVLWTFLGLLTFSTIASLVLCFLRIVSADGTYNFYFLPTIFLEAILFTAVVYHAFTYLRNLRSLQSSCSGALQPRLRPIMRLMFKDSIMYFVIIIAVLMIVPFLTDTLPLSLSVASITATRMLLRLRKQDLSDSAGHTSVQGELLTFRAVSGGINSPSDGEEDRSS</sequence>
<feature type="transmembrane region" description="Helical" evidence="1">
    <location>
        <begin position="174"/>
        <end position="197"/>
    </location>
</feature>
<accession>A0A2H3B9U4</accession>
<name>A0A2H3B9U4_9AGAR</name>
<keyword evidence="3" id="KW-1185">Reference proteome</keyword>
<dbReference type="Proteomes" id="UP000218334">
    <property type="component" value="Unassembled WGS sequence"/>
</dbReference>
<evidence type="ECO:0000313" key="2">
    <source>
        <dbReference type="EMBL" id="PBK60613.1"/>
    </source>
</evidence>
<proteinExistence type="predicted"/>
<feature type="transmembrane region" description="Helical" evidence="1">
    <location>
        <begin position="116"/>
        <end position="137"/>
    </location>
</feature>
<evidence type="ECO:0008006" key="4">
    <source>
        <dbReference type="Google" id="ProtNLM"/>
    </source>
</evidence>
<feature type="transmembrane region" description="Helical" evidence="1">
    <location>
        <begin position="144"/>
        <end position="168"/>
    </location>
</feature>
<gene>
    <name evidence="2" type="ORF">ARMSODRAFT_1026352</name>
</gene>
<organism evidence="2 3">
    <name type="scientific">Armillaria solidipes</name>
    <dbReference type="NCBI Taxonomy" id="1076256"/>
    <lineage>
        <taxon>Eukaryota</taxon>
        <taxon>Fungi</taxon>
        <taxon>Dikarya</taxon>
        <taxon>Basidiomycota</taxon>
        <taxon>Agaricomycotina</taxon>
        <taxon>Agaricomycetes</taxon>
        <taxon>Agaricomycetidae</taxon>
        <taxon>Agaricales</taxon>
        <taxon>Marasmiineae</taxon>
        <taxon>Physalacriaceae</taxon>
        <taxon>Armillaria</taxon>
    </lineage>
</organism>
<evidence type="ECO:0000313" key="3">
    <source>
        <dbReference type="Proteomes" id="UP000218334"/>
    </source>
</evidence>
<reference evidence="3" key="1">
    <citation type="journal article" date="2017" name="Nat. Ecol. Evol.">
        <title>Genome expansion and lineage-specific genetic innovations in the forest pathogenic fungi Armillaria.</title>
        <authorList>
            <person name="Sipos G."/>
            <person name="Prasanna A.N."/>
            <person name="Walter M.C."/>
            <person name="O'Connor E."/>
            <person name="Balint B."/>
            <person name="Krizsan K."/>
            <person name="Kiss B."/>
            <person name="Hess J."/>
            <person name="Varga T."/>
            <person name="Slot J."/>
            <person name="Riley R."/>
            <person name="Boka B."/>
            <person name="Rigling D."/>
            <person name="Barry K."/>
            <person name="Lee J."/>
            <person name="Mihaltcheva S."/>
            <person name="LaButti K."/>
            <person name="Lipzen A."/>
            <person name="Waldron R."/>
            <person name="Moloney N.M."/>
            <person name="Sperisen C."/>
            <person name="Kredics L."/>
            <person name="Vagvoelgyi C."/>
            <person name="Patrignani A."/>
            <person name="Fitzpatrick D."/>
            <person name="Nagy I."/>
            <person name="Doyle S."/>
            <person name="Anderson J.B."/>
            <person name="Grigoriev I.V."/>
            <person name="Gueldener U."/>
            <person name="Muensterkoetter M."/>
            <person name="Nagy L.G."/>
        </authorList>
    </citation>
    <scope>NUCLEOTIDE SEQUENCE [LARGE SCALE GENOMIC DNA]</scope>
    <source>
        <strain evidence="3">28-4</strain>
    </source>
</reference>
<keyword evidence="1" id="KW-0812">Transmembrane</keyword>
<keyword evidence="1" id="KW-1133">Transmembrane helix</keyword>